<keyword evidence="4 9" id="KW-0472">Membrane</keyword>
<feature type="domain" description="HAMP" evidence="11">
    <location>
        <begin position="316"/>
        <end position="369"/>
    </location>
</feature>
<sequence>MYWKMLSIRRRINWVLSVILVTCTLIAMGQQAIRTSNDQLNELKSHTLPSQLRGLAFEISNQLQPAITGSNFLAHHSGLLDWSAEQKSIANPAVAHQALENAMTRLGADNAFAVLDSAEGKYIFTYDGQHRATRLADYPFKDFYPNFLGKNKPIELNMNQDQVGGQYVIFINYRSTQVNPRTNQPYVVAGLGFNVSSLVSMIESFRIGSNGRAMLASSDGKIQVAPKDSVLANHTSGQLQQAISAGKTAPIITELTVNQDAYLIGSYWLADLDRFVVVEIPKSQITSPIMAQFIQSLLFTLIFIAVALVIMHFVVTALTKPIQQLSSEIDHIAQHLDLNHKVNIFDGAEVANLSQKINLFIERFRDSLSSVNQTVAESQVAFLQLKHNAKETNQATEEQRSALGTISQASQHITERTEEATRLASHAGELSAQGNSSLQNALSAMHSSLTHIEQLGSNMATSQQSLQQLNNHIENILRVLEVISSISEQTNLLALNAAIEAARAGEHGRGFAVVADEVRSLSQRTSESTTEIQDIINKLRSASNSVTTQIEVVHENSQHSLTTHHQAVKDVQALNTTLQALFSMNQQIAQGAEEQSAAVVEINQSIENLNEQSSRTEQLTQQGEHSVIGVEKQMTHLAAKINQFKGI</sequence>
<evidence type="ECO:0000313" key="13">
    <source>
        <dbReference type="Proteomes" id="UP000615796"/>
    </source>
</evidence>
<keyword evidence="13" id="KW-1185">Reference proteome</keyword>
<feature type="transmembrane region" description="Helical" evidence="9">
    <location>
        <begin position="297"/>
        <end position="318"/>
    </location>
</feature>
<evidence type="ECO:0000256" key="8">
    <source>
        <dbReference type="SAM" id="Coils"/>
    </source>
</evidence>
<feature type="coiled-coil region" evidence="8">
    <location>
        <begin position="592"/>
        <end position="622"/>
    </location>
</feature>
<dbReference type="PANTHER" id="PTHR32089:SF119">
    <property type="entry name" value="METHYL-ACCEPTING CHEMOTAXIS PROTEIN CTPL"/>
    <property type="match status" value="1"/>
</dbReference>
<comment type="subcellular location">
    <subcellularLocation>
        <location evidence="1">Membrane</location>
        <topology evidence="1">Multi-pass membrane protein</topology>
    </subcellularLocation>
</comment>
<keyword evidence="2 9" id="KW-0812">Transmembrane</keyword>
<evidence type="ECO:0000256" key="3">
    <source>
        <dbReference type="ARBA" id="ARBA00022989"/>
    </source>
</evidence>
<accession>A0A9X0UH80</accession>
<reference evidence="12" key="1">
    <citation type="submission" date="2020-08" db="EMBL/GenBank/DDBJ databases">
        <title>Genome Sequencing and Pan-Genome Analysis of Migratory bird Vibrio Strains, Inner Mongolia.</title>
        <authorList>
            <person name="Zheng L."/>
        </authorList>
    </citation>
    <scope>NUCLEOTIDE SEQUENCE</scope>
    <source>
        <strain evidence="12">M13F</strain>
    </source>
</reference>
<evidence type="ECO:0000256" key="4">
    <source>
        <dbReference type="ARBA" id="ARBA00023136"/>
    </source>
</evidence>
<dbReference type="InterPro" id="IPR003660">
    <property type="entry name" value="HAMP_dom"/>
</dbReference>
<evidence type="ECO:0000256" key="6">
    <source>
        <dbReference type="ARBA" id="ARBA00029447"/>
    </source>
</evidence>
<dbReference type="AlphaFoldDB" id="A0A9X0UH80"/>
<dbReference type="SUPFAM" id="SSF58104">
    <property type="entry name" value="Methyl-accepting chemotaxis protein (MCP) signaling domain"/>
    <property type="match status" value="1"/>
</dbReference>
<proteinExistence type="inferred from homology"/>
<dbReference type="CDD" id="cd11386">
    <property type="entry name" value="MCP_signal"/>
    <property type="match status" value="1"/>
</dbReference>
<dbReference type="PANTHER" id="PTHR32089">
    <property type="entry name" value="METHYL-ACCEPTING CHEMOTAXIS PROTEIN MCPB"/>
    <property type="match status" value="1"/>
</dbReference>
<evidence type="ECO:0000256" key="7">
    <source>
        <dbReference type="PROSITE-ProRule" id="PRU00284"/>
    </source>
</evidence>
<protein>
    <submittedName>
        <fullName evidence="12">Methyl-accepting chemotaxis protein</fullName>
    </submittedName>
</protein>
<gene>
    <name evidence="12" type="ORF">H8Q88_06050</name>
</gene>
<evidence type="ECO:0000256" key="2">
    <source>
        <dbReference type="ARBA" id="ARBA00022692"/>
    </source>
</evidence>
<comment type="caution">
    <text evidence="12">The sequence shown here is derived from an EMBL/GenBank/DDBJ whole genome shotgun (WGS) entry which is preliminary data.</text>
</comment>
<dbReference type="GO" id="GO:0006935">
    <property type="term" value="P:chemotaxis"/>
    <property type="evidence" value="ECO:0007669"/>
    <property type="project" value="UniProtKB-ARBA"/>
</dbReference>
<dbReference type="InterPro" id="IPR004089">
    <property type="entry name" value="MCPsignal_dom"/>
</dbReference>
<dbReference type="Gene3D" id="1.10.287.950">
    <property type="entry name" value="Methyl-accepting chemotaxis protein"/>
    <property type="match status" value="1"/>
</dbReference>
<evidence type="ECO:0000256" key="1">
    <source>
        <dbReference type="ARBA" id="ARBA00004141"/>
    </source>
</evidence>
<evidence type="ECO:0000256" key="5">
    <source>
        <dbReference type="ARBA" id="ARBA00023224"/>
    </source>
</evidence>
<dbReference type="FunFam" id="1.10.287.950:FF:000001">
    <property type="entry name" value="Methyl-accepting chemotaxis sensory transducer"/>
    <property type="match status" value="1"/>
</dbReference>
<dbReference type="EMBL" id="JACRUP010000002">
    <property type="protein sequence ID" value="MBC5850520.1"/>
    <property type="molecule type" value="Genomic_DNA"/>
</dbReference>
<organism evidence="12 13">
    <name type="scientific">Vibrio metschnikovii</name>
    <dbReference type="NCBI Taxonomy" id="28172"/>
    <lineage>
        <taxon>Bacteria</taxon>
        <taxon>Pseudomonadati</taxon>
        <taxon>Pseudomonadota</taxon>
        <taxon>Gammaproteobacteria</taxon>
        <taxon>Vibrionales</taxon>
        <taxon>Vibrionaceae</taxon>
        <taxon>Vibrio</taxon>
    </lineage>
</organism>
<dbReference type="GO" id="GO:0016020">
    <property type="term" value="C:membrane"/>
    <property type="evidence" value="ECO:0007669"/>
    <property type="project" value="UniProtKB-SubCell"/>
</dbReference>
<dbReference type="PROSITE" id="PS50885">
    <property type="entry name" value="HAMP"/>
    <property type="match status" value="1"/>
</dbReference>
<dbReference type="RefSeq" id="WP_187025582.1">
    <property type="nucleotide sequence ID" value="NZ_JACRUP010000002.1"/>
</dbReference>
<dbReference type="Proteomes" id="UP000615796">
    <property type="component" value="Unassembled WGS sequence"/>
</dbReference>
<keyword evidence="5 7" id="KW-0807">Transducer</keyword>
<evidence type="ECO:0000259" key="10">
    <source>
        <dbReference type="PROSITE" id="PS50111"/>
    </source>
</evidence>
<evidence type="ECO:0000313" key="12">
    <source>
        <dbReference type="EMBL" id="MBC5850520.1"/>
    </source>
</evidence>
<comment type="similarity">
    <text evidence="6">Belongs to the methyl-accepting chemotaxis (MCP) protein family.</text>
</comment>
<feature type="domain" description="Methyl-accepting transducer" evidence="10">
    <location>
        <begin position="367"/>
        <end position="610"/>
    </location>
</feature>
<dbReference type="GO" id="GO:0007165">
    <property type="term" value="P:signal transduction"/>
    <property type="evidence" value="ECO:0007669"/>
    <property type="project" value="UniProtKB-KW"/>
</dbReference>
<dbReference type="Pfam" id="PF00015">
    <property type="entry name" value="MCPsignal"/>
    <property type="match status" value="1"/>
</dbReference>
<dbReference type="SMART" id="SM00283">
    <property type="entry name" value="MA"/>
    <property type="match status" value="1"/>
</dbReference>
<evidence type="ECO:0000256" key="9">
    <source>
        <dbReference type="SAM" id="Phobius"/>
    </source>
</evidence>
<dbReference type="Gene3D" id="3.30.450.20">
    <property type="entry name" value="PAS domain"/>
    <property type="match status" value="1"/>
</dbReference>
<dbReference type="PROSITE" id="PS50111">
    <property type="entry name" value="CHEMOTAXIS_TRANSDUC_2"/>
    <property type="match status" value="1"/>
</dbReference>
<keyword evidence="3 9" id="KW-1133">Transmembrane helix</keyword>
<evidence type="ECO:0000259" key="11">
    <source>
        <dbReference type="PROSITE" id="PS50885"/>
    </source>
</evidence>
<name>A0A9X0UH80_VIBME</name>
<keyword evidence="8" id="KW-0175">Coiled coil</keyword>